<name>A0A8H6VMH8_9PEZI</name>
<dbReference type="EMBL" id="JABCIY010000080">
    <property type="protein sequence ID" value="KAF7193559.1"/>
    <property type="molecule type" value="Genomic_DNA"/>
</dbReference>
<dbReference type="SUPFAM" id="SSF54695">
    <property type="entry name" value="POZ domain"/>
    <property type="match status" value="1"/>
</dbReference>
<proteinExistence type="predicted"/>
<reference evidence="3" key="1">
    <citation type="submission" date="2020-04" db="EMBL/GenBank/DDBJ databases">
        <title>Draft genome resource of the tomato pathogen Pseudocercospora fuligena.</title>
        <authorList>
            <person name="Zaccaron A."/>
        </authorList>
    </citation>
    <scope>NUCLEOTIDE SEQUENCE</scope>
    <source>
        <strain evidence="3">PF001</strain>
    </source>
</reference>
<dbReference type="Proteomes" id="UP000660729">
    <property type="component" value="Unassembled WGS sequence"/>
</dbReference>
<protein>
    <recommendedName>
        <fullName evidence="2">BTB domain-containing protein</fullName>
    </recommendedName>
</protein>
<dbReference type="CDD" id="cd18186">
    <property type="entry name" value="BTB_POZ_ZBTB_KLHL-like"/>
    <property type="match status" value="1"/>
</dbReference>
<evidence type="ECO:0000313" key="3">
    <source>
        <dbReference type="EMBL" id="KAF7193559.1"/>
    </source>
</evidence>
<evidence type="ECO:0000259" key="2">
    <source>
        <dbReference type="PROSITE" id="PS50097"/>
    </source>
</evidence>
<dbReference type="PANTHER" id="PTHR47843:SF2">
    <property type="entry name" value="BTB DOMAIN-CONTAINING PROTEIN"/>
    <property type="match status" value="1"/>
</dbReference>
<feature type="region of interest" description="Disordered" evidence="1">
    <location>
        <begin position="135"/>
        <end position="166"/>
    </location>
</feature>
<dbReference type="Gene3D" id="3.30.710.10">
    <property type="entry name" value="Potassium Channel Kv1.1, Chain A"/>
    <property type="match status" value="1"/>
</dbReference>
<evidence type="ECO:0000313" key="4">
    <source>
        <dbReference type="Proteomes" id="UP000660729"/>
    </source>
</evidence>
<dbReference type="InterPro" id="IPR000210">
    <property type="entry name" value="BTB/POZ_dom"/>
</dbReference>
<keyword evidence="4" id="KW-1185">Reference proteome</keyword>
<dbReference type="PROSITE" id="PS50097">
    <property type="entry name" value="BTB"/>
    <property type="match status" value="1"/>
</dbReference>
<dbReference type="Pfam" id="PF00651">
    <property type="entry name" value="BTB"/>
    <property type="match status" value="1"/>
</dbReference>
<evidence type="ECO:0000256" key="1">
    <source>
        <dbReference type="SAM" id="MobiDB-lite"/>
    </source>
</evidence>
<feature type="compositionally biased region" description="Polar residues" evidence="1">
    <location>
        <begin position="1"/>
        <end position="18"/>
    </location>
</feature>
<sequence length="384" mass="42717">MASNATQVKDTPHLSNRSGGPATKTEFDLDDVINDQWFHRQAPVIPLADLTTPVTVTVHLQEGGAKKTFRVNRGCICARSDYFEKAFRSGFQESSSREITLQDDGIATSRVFEIFIAYIHTGRIYENDGAFAEHGTLPAESSEPGMQASPACEPPSKRVKLSSPADREDTNVDRLVAHRGLMLSCAPPAGSTVNPPAHPAQPITWRWKLLFAIYVFADKYDSVGLRNLVMNFVQMKLTIMTPLIFDMPTLGDSRFPMENLPSSSPLRRLLAEFWGVQCDLQFIGDHNGGKEASTVLEELPSSFLADCLVAGKKYDEACGRDPDSSDAMRPLEKSQCAYHEHQNDGQIAQAQCREGWVFFRETFGHIPEVEREENGEEVDEEESD</sequence>
<dbReference type="InterPro" id="IPR011333">
    <property type="entry name" value="SKP1/BTB/POZ_sf"/>
</dbReference>
<gene>
    <name evidence="3" type="ORF">HII31_05134</name>
</gene>
<accession>A0A8H6VMH8</accession>
<feature type="domain" description="BTB" evidence="2">
    <location>
        <begin position="52"/>
        <end position="128"/>
    </location>
</feature>
<dbReference type="PANTHER" id="PTHR47843">
    <property type="entry name" value="BTB DOMAIN-CONTAINING PROTEIN-RELATED"/>
    <property type="match status" value="1"/>
</dbReference>
<dbReference type="OrthoDB" id="3650878at2759"/>
<organism evidence="3 4">
    <name type="scientific">Pseudocercospora fuligena</name>
    <dbReference type="NCBI Taxonomy" id="685502"/>
    <lineage>
        <taxon>Eukaryota</taxon>
        <taxon>Fungi</taxon>
        <taxon>Dikarya</taxon>
        <taxon>Ascomycota</taxon>
        <taxon>Pezizomycotina</taxon>
        <taxon>Dothideomycetes</taxon>
        <taxon>Dothideomycetidae</taxon>
        <taxon>Mycosphaerellales</taxon>
        <taxon>Mycosphaerellaceae</taxon>
        <taxon>Pseudocercospora</taxon>
    </lineage>
</organism>
<feature type="region of interest" description="Disordered" evidence="1">
    <location>
        <begin position="1"/>
        <end position="25"/>
    </location>
</feature>
<comment type="caution">
    <text evidence="3">The sequence shown here is derived from an EMBL/GenBank/DDBJ whole genome shotgun (WGS) entry which is preliminary data.</text>
</comment>
<dbReference type="AlphaFoldDB" id="A0A8H6VMH8"/>